<evidence type="ECO:0000313" key="6">
    <source>
        <dbReference type="EMBL" id="MCK6256207.1"/>
    </source>
</evidence>
<dbReference type="PANTHER" id="PTHR33823:SF4">
    <property type="entry name" value="GENERAL STRESS PROTEIN 16O"/>
    <property type="match status" value="1"/>
</dbReference>
<dbReference type="NCBIfam" id="TIGR02890">
    <property type="entry name" value="bacill_yteA"/>
    <property type="match status" value="1"/>
</dbReference>
<accession>A0A9X1X8P2</accession>
<protein>
    <submittedName>
        <fullName evidence="6">TraR/DksA C4-type zinc finger protein</fullName>
    </submittedName>
</protein>
<feature type="zinc finger region" description="dksA C4-type" evidence="4">
    <location>
        <begin position="95"/>
        <end position="119"/>
    </location>
</feature>
<keyword evidence="1" id="KW-0479">Metal-binding</keyword>
<dbReference type="GO" id="GO:0008270">
    <property type="term" value="F:zinc ion binding"/>
    <property type="evidence" value="ECO:0007669"/>
    <property type="project" value="UniProtKB-KW"/>
</dbReference>
<dbReference type="Gene3D" id="1.20.120.910">
    <property type="entry name" value="DksA, coiled-coil domain"/>
    <property type="match status" value="1"/>
</dbReference>
<reference evidence="6" key="1">
    <citation type="submission" date="2021-09" db="EMBL/GenBank/DDBJ databases">
        <title>Genome analysis of Fictibacillus sp. KIGAM418 isolated from marine sediment.</title>
        <authorList>
            <person name="Seo M.-J."/>
            <person name="Cho E.-S."/>
            <person name="Hwang C.Y."/>
        </authorList>
    </citation>
    <scope>NUCLEOTIDE SEQUENCE</scope>
    <source>
        <strain evidence="6">KIGAM418</strain>
    </source>
</reference>
<proteinExistence type="predicted"/>
<feature type="domain" description="Zinc finger DksA/TraR C4-type" evidence="5">
    <location>
        <begin position="90"/>
        <end position="118"/>
    </location>
</feature>
<evidence type="ECO:0000256" key="3">
    <source>
        <dbReference type="ARBA" id="ARBA00022833"/>
    </source>
</evidence>
<comment type="caution">
    <text evidence="6">The sequence shown here is derived from an EMBL/GenBank/DDBJ whole genome shotgun (WGS) entry which is preliminary data.</text>
</comment>
<dbReference type="Proteomes" id="UP001139011">
    <property type="component" value="Unassembled WGS sequence"/>
</dbReference>
<dbReference type="InterPro" id="IPR000962">
    <property type="entry name" value="Znf_DskA_TraR"/>
</dbReference>
<dbReference type="PANTHER" id="PTHR33823">
    <property type="entry name" value="RNA POLYMERASE-BINDING TRANSCRIPTION FACTOR DKSA-RELATED"/>
    <property type="match status" value="1"/>
</dbReference>
<gene>
    <name evidence="6" type="ORF">LCY76_06270</name>
</gene>
<sequence length="240" mass="27847">MVWSQQSINQFKDRLQQMQNELNERLAYNRHYGNELELIKESVSELSSYDNHPGDLGTELFERQKDIALNELNESELKSIHQALERINAGEYGYCKTCGQPISMERLEALPTTAYCKEHSLEQSSSNNRPIEEEVLKPPYSQYNNDQKDATFYDSEDSWQDVAVYGTSESPSDFSENGMMNYNEMFIESEENVGYVEDIEGFIATDMDGSNTRIIPNKMHKDYERFLVDQEQTDDDSDYV</sequence>
<organism evidence="6 7">
    <name type="scientific">Fictibacillus marinisediminis</name>
    <dbReference type="NCBI Taxonomy" id="2878389"/>
    <lineage>
        <taxon>Bacteria</taxon>
        <taxon>Bacillati</taxon>
        <taxon>Bacillota</taxon>
        <taxon>Bacilli</taxon>
        <taxon>Bacillales</taxon>
        <taxon>Fictibacillaceae</taxon>
        <taxon>Fictibacillus</taxon>
    </lineage>
</organism>
<dbReference type="RefSeq" id="WP_248251909.1">
    <property type="nucleotide sequence ID" value="NZ_JAIWJX010000002.1"/>
</dbReference>
<dbReference type="Pfam" id="PF01258">
    <property type="entry name" value="zf-dskA_traR"/>
    <property type="match status" value="1"/>
</dbReference>
<evidence type="ECO:0000256" key="4">
    <source>
        <dbReference type="PROSITE-ProRule" id="PRU00510"/>
    </source>
</evidence>
<dbReference type="InterPro" id="IPR014240">
    <property type="entry name" value="YteA"/>
</dbReference>
<evidence type="ECO:0000256" key="1">
    <source>
        <dbReference type="ARBA" id="ARBA00022723"/>
    </source>
</evidence>
<dbReference type="PROSITE" id="PS51128">
    <property type="entry name" value="ZF_DKSA_2"/>
    <property type="match status" value="1"/>
</dbReference>
<keyword evidence="3" id="KW-0862">Zinc</keyword>
<keyword evidence="2" id="KW-0863">Zinc-finger</keyword>
<dbReference type="SUPFAM" id="SSF57716">
    <property type="entry name" value="Glucocorticoid receptor-like (DNA-binding domain)"/>
    <property type="match status" value="1"/>
</dbReference>
<dbReference type="SUPFAM" id="SSF109635">
    <property type="entry name" value="DnaK suppressor protein DksA, alpha-hairpin domain"/>
    <property type="match status" value="1"/>
</dbReference>
<name>A0A9X1X8P2_9BACL</name>
<keyword evidence="7" id="KW-1185">Reference proteome</keyword>
<evidence type="ECO:0000256" key="2">
    <source>
        <dbReference type="ARBA" id="ARBA00022771"/>
    </source>
</evidence>
<dbReference type="AlphaFoldDB" id="A0A9X1X8P2"/>
<dbReference type="InterPro" id="IPR037187">
    <property type="entry name" value="DnaK_N"/>
</dbReference>
<dbReference type="EMBL" id="JAIWJX010000002">
    <property type="protein sequence ID" value="MCK6256207.1"/>
    <property type="molecule type" value="Genomic_DNA"/>
</dbReference>
<evidence type="ECO:0000259" key="5">
    <source>
        <dbReference type="Pfam" id="PF01258"/>
    </source>
</evidence>
<evidence type="ECO:0000313" key="7">
    <source>
        <dbReference type="Proteomes" id="UP001139011"/>
    </source>
</evidence>